<dbReference type="EMBL" id="AE016822">
    <property type="protein sequence ID" value="AAT88397.1"/>
    <property type="molecule type" value="Genomic_DNA"/>
</dbReference>
<organism evidence="1 2">
    <name type="scientific">Leifsonia xyli subsp. xyli (strain CTCB07)</name>
    <dbReference type="NCBI Taxonomy" id="281090"/>
    <lineage>
        <taxon>Bacteria</taxon>
        <taxon>Bacillati</taxon>
        <taxon>Actinomycetota</taxon>
        <taxon>Actinomycetes</taxon>
        <taxon>Micrococcales</taxon>
        <taxon>Microbacteriaceae</taxon>
        <taxon>Leifsonia</taxon>
    </lineage>
</organism>
<dbReference type="KEGG" id="lxx:Lxx03905"/>
<name>Q6AGU8_LEIXX</name>
<keyword evidence="2" id="KW-1185">Reference proteome</keyword>
<protein>
    <submittedName>
        <fullName evidence="1">Phage-related protein</fullName>
    </submittedName>
</protein>
<dbReference type="InterPro" id="IPR057369">
    <property type="entry name" value="VG15"/>
</dbReference>
<dbReference type="AlphaFoldDB" id="Q6AGU8"/>
<evidence type="ECO:0000313" key="1">
    <source>
        <dbReference type="EMBL" id="AAT88397.1"/>
    </source>
</evidence>
<dbReference type="eggNOG" id="ENOG5031BIG">
    <property type="taxonomic scope" value="Bacteria"/>
</dbReference>
<dbReference type="STRING" id="281090.Lxx03905"/>
<gene>
    <name evidence="1" type="ordered locus">Lxx03905</name>
</gene>
<proteinExistence type="predicted"/>
<dbReference type="Proteomes" id="UP000001306">
    <property type="component" value="Chromosome"/>
</dbReference>
<reference evidence="1 2" key="1">
    <citation type="journal article" date="2004" name="Mol. Plant Microbe Interact.">
        <title>The genome sequence of the Gram-positive sugarcane pathogen Leifsonia xyli subsp. xyli.</title>
        <authorList>
            <person name="Monteiro-Vitorello C.B."/>
            <person name="Camargo L.E.A."/>
            <person name="Van Sluys M.A."/>
            <person name="Kitajima J.P."/>
            <person name="Truffi D."/>
            <person name="do Amaral A.M."/>
            <person name="Harakava R."/>
            <person name="de Oliveira J.C.F."/>
            <person name="Wood D."/>
            <person name="de Oliveira M.C."/>
            <person name="Miyaki C.Y."/>
            <person name="Takita M.A."/>
            <person name="da Silva A.C.R."/>
            <person name="Furlan L.R."/>
            <person name="Carraro D.M."/>
            <person name="Camarotte G."/>
            <person name="Almeida N.F. Jr."/>
            <person name="Carrer H."/>
            <person name="Coutinho L.L."/>
            <person name="El-Dorry H.A."/>
            <person name="Ferro M.I.T."/>
            <person name="Gagliardi P.R."/>
            <person name="Giglioti E."/>
            <person name="Goldman M.H.S."/>
            <person name="Goldman G.H."/>
            <person name="Kimura E.T."/>
            <person name="Ferro E.S."/>
            <person name="Kuramae E.E."/>
            <person name="Lemos E.G.M."/>
            <person name="Lemos M.V.F."/>
            <person name="Mauro S.M.Z."/>
            <person name="Machado M.A."/>
            <person name="Marino C.L."/>
            <person name="Menck C.F."/>
            <person name="Nunes L.R."/>
            <person name="Oliveira R.C."/>
            <person name="Pereira G.G."/>
            <person name="Siqueira W."/>
            <person name="de Souza A.A."/>
            <person name="Tsai S.M."/>
            <person name="Zanca A.S."/>
            <person name="Simpson A.J.G."/>
            <person name="Brumbley S.M."/>
            <person name="Setubal J.C."/>
        </authorList>
    </citation>
    <scope>NUCLEOTIDE SEQUENCE [LARGE SCALE GENOMIC DNA]</scope>
    <source>
        <strain evidence="1 2">CTCB07</strain>
    </source>
</reference>
<evidence type="ECO:0000313" key="2">
    <source>
        <dbReference type="Proteomes" id="UP000001306"/>
    </source>
</evidence>
<accession>Q6AGU8</accession>
<dbReference type="Pfam" id="PF25310">
    <property type="entry name" value="VG15"/>
    <property type="match status" value="1"/>
</dbReference>
<dbReference type="HOGENOM" id="CLU_1813404_0_0_11"/>
<sequence>MPQLTTKYGDIAATVSADWFDQERSLERVPGVFRADLAPVVAADAVTKTVRYAAGGLFTENLTSTLGNLSLAAAKYALQPGRNTITHNAIRDNAGWARIPTGAKTCAFCLVMASRGFVYGSASTAGQHDKYHGDCDCVAVPG</sequence>